<feature type="transmembrane region" description="Helical" evidence="3">
    <location>
        <begin position="121"/>
        <end position="143"/>
    </location>
</feature>
<organism evidence="5">
    <name type="scientific">Pedococcus sp. KACC 23699</name>
    <dbReference type="NCBI Taxonomy" id="3149228"/>
    <lineage>
        <taxon>Bacteria</taxon>
        <taxon>Bacillati</taxon>
        <taxon>Actinomycetota</taxon>
        <taxon>Actinomycetes</taxon>
        <taxon>Micrococcales</taxon>
        <taxon>Intrasporangiaceae</taxon>
        <taxon>Pedococcus</taxon>
    </lineage>
</organism>
<proteinExistence type="predicted"/>
<keyword evidence="3" id="KW-0812">Transmembrane</keyword>
<evidence type="ECO:0000256" key="1">
    <source>
        <dbReference type="ARBA" id="ARBA00023125"/>
    </source>
</evidence>
<dbReference type="Gene3D" id="3.40.50.2300">
    <property type="match status" value="1"/>
</dbReference>
<dbReference type="SUPFAM" id="SSF46894">
    <property type="entry name" value="C-terminal effector domain of the bipartite response regulators"/>
    <property type="match status" value="1"/>
</dbReference>
<evidence type="ECO:0000256" key="3">
    <source>
        <dbReference type="SAM" id="Phobius"/>
    </source>
</evidence>
<dbReference type="InterPro" id="IPR039420">
    <property type="entry name" value="WalR-like"/>
</dbReference>
<keyword evidence="1" id="KW-0238">DNA-binding</keyword>
<feature type="modified residue" description="4-aspartylphosphate" evidence="2">
    <location>
        <position position="56"/>
    </location>
</feature>
<dbReference type="SUPFAM" id="SSF52172">
    <property type="entry name" value="CheY-like"/>
    <property type="match status" value="1"/>
</dbReference>
<reference evidence="5" key="1">
    <citation type="submission" date="2024-05" db="EMBL/GenBank/DDBJ databases">
        <authorList>
            <person name="Kim S."/>
            <person name="Heo J."/>
            <person name="Choi H."/>
            <person name="Choi Y."/>
            <person name="Kwon S.-W."/>
            <person name="Kim Y."/>
        </authorList>
    </citation>
    <scope>NUCLEOTIDE SEQUENCE</scope>
    <source>
        <strain evidence="5">KACC 23699</strain>
    </source>
</reference>
<dbReference type="PANTHER" id="PTHR43214">
    <property type="entry name" value="TWO-COMPONENT RESPONSE REGULATOR"/>
    <property type="match status" value="1"/>
</dbReference>
<dbReference type="AlphaFoldDB" id="A0AAU7JY10"/>
<evidence type="ECO:0000256" key="2">
    <source>
        <dbReference type="PROSITE-ProRule" id="PRU00169"/>
    </source>
</evidence>
<dbReference type="PRINTS" id="PR00038">
    <property type="entry name" value="HTHLUXR"/>
</dbReference>
<dbReference type="InterPro" id="IPR011006">
    <property type="entry name" value="CheY-like_superfamily"/>
</dbReference>
<keyword evidence="2" id="KW-0597">Phosphoprotein</keyword>
<gene>
    <name evidence="5" type="ORF">ABEG17_08435</name>
</gene>
<dbReference type="GO" id="GO:0006355">
    <property type="term" value="P:regulation of DNA-templated transcription"/>
    <property type="evidence" value="ECO:0007669"/>
    <property type="project" value="InterPro"/>
</dbReference>
<dbReference type="SMART" id="SM00448">
    <property type="entry name" value="REC"/>
    <property type="match status" value="1"/>
</dbReference>
<dbReference type="PANTHER" id="PTHR43214:SF43">
    <property type="entry name" value="TWO-COMPONENT RESPONSE REGULATOR"/>
    <property type="match status" value="1"/>
</dbReference>
<evidence type="ECO:0000259" key="4">
    <source>
        <dbReference type="PROSITE" id="PS50110"/>
    </source>
</evidence>
<evidence type="ECO:0000313" key="5">
    <source>
        <dbReference type="EMBL" id="XBO45343.1"/>
    </source>
</evidence>
<keyword evidence="3" id="KW-1133">Transmembrane helix</keyword>
<dbReference type="Pfam" id="PF00196">
    <property type="entry name" value="GerE"/>
    <property type="match status" value="1"/>
</dbReference>
<name>A0AAU7JY10_9MICO</name>
<feature type="domain" description="Response regulatory" evidence="4">
    <location>
        <begin position="10"/>
        <end position="126"/>
    </location>
</feature>
<dbReference type="SMART" id="SM00421">
    <property type="entry name" value="HTH_LUXR"/>
    <property type="match status" value="1"/>
</dbReference>
<dbReference type="InterPro" id="IPR001789">
    <property type="entry name" value="Sig_transdc_resp-reg_receiver"/>
</dbReference>
<dbReference type="GO" id="GO:0003677">
    <property type="term" value="F:DNA binding"/>
    <property type="evidence" value="ECO:0007669"/>
    <property type="project" value="UniProtKB-KW"/>
</dbReference>
<dbReference type="PROSITE" id="PS50110">
    <property type="entry name" value="RESPONSE_REGULATORY"/>
    <property type="match status" value="1"/>
</dbReference>
<sequence length="221" mass="23784">MSDSDPAKVRIACVDDDTLIREGLAHLLPQVEVVGTYPRVEDLLADRPAADVALVDLWLRAPEGEPVHAHGMHGVHAVAQAGYRVLIYTNERRRHVLAGCLAAGASGIVHKSEPLPALREAVAAVASGGVVITTALAGLVEVVDRRGRIGRLSPRQIEVLRARARGESYRSIGARLFISPKTAEEYMAEVTRRFSAYLLEHSAADLERLLGVGPGDLLDPN</sequence>
<dbReference type="GO" id="GO:0000160">
    <property type="term" value="P:phosphorelay signal transduction system"/>
    <property type="evidence" value="ECO:0007669"/>
    <property type="project" value="InterPro"/>
</dbReference>
<dbReference type="EMBL" id="CP157483">
    <property type="protein sequence ID" value="XBO45343.1"/>
    <property type="molecule type" value="Genomic_DNA"/>
</dbReference>
<dbReference type="InterPro" id="IPR000792">
    <property type="entry name" value="Tscrpt_reg_LuxR_C"/>
</dbReference>
<dbReference type="RefSeq" id="WP_406832835.1">
    <property type="nucleotide sequence ID" value="NZ_CP157483.1"/>
</dbReference>
<dbReference type="InterPro" id="IPR016032">
    <property type="entry name" value="Sig_transdc_resp-reg_C-effctor"/>
</dbReference>
<keyword evidence="3" id="KW-0472">Membrane</keyword>
<protein>
    <submittedName>
        <fullName evidence="5">Response regulator transcription factor</fullName>
    </submittedName>
</protein>
<accession>A0AAU7JY10</accession>